<sequence length="63" mass="7184">MLTCPKCVVQPPYFLERTIRDIKVDSYCLPQILTDDDLFGDELDSELLGYSCPVCKSPVEDKQ</sequence>
<accession>A0A6M3LGS3</accession>
<proteinExistence type="predicted"/>
<reference evidence="1" key="1">
    <citation type="submission" date="2020-03" db="EMBL/GenBank/DDBJ databases">
        <title>The deep terrestrial virosphere.</title>
        <authorList>
            <person name="Holmfeldt K."/>
            <person name="Nilsson E."/>
            <person name="Simone D."/>
            <person name="Lopez-Fernandez M."/>
            <person name="Wu X."/>
            <person name="de Brujin I."/>
            <person name="Lundin D."/>
            <person name="Andersson A."/>
            <person name="Bertilsson S."/>
            <person name="Dopson M."/>
        </authorList>
    </citation>
    <scope>NUCLEOTIDE SEQUENCE</scope>
    <source>
        <strain evidence="1">MM415B03862</strain>
    </source>
</reference>
<dbReference type="EMBL" id="MT143229">
    <property type="protein sequence ID" value="QJA94406.1"/>
    <property type="molecule type" value="Genomic_DNA"/>
</dbReference>
<gene>
    <name evidence="1" type="ORF">MM415B03862_0007</name>
</gene>
<organism evidence="1">
    <name type="scientific">viral metagenome</name>
    <dbReference type="NCBI Taxonomy" id="1070528"/>
    <lineage>
        <taxon>unclassified sequences</taxon>
        <taxon>metagenomes</taxon>
        <taxon>organismal metagenomes</taxon>
    </lineage>
</organism>
<name>A0A6M3LGS3_9ZZZZ</name>
<dbReference type="AlphaFoldDB" id="A0A6M3LGS3"/>
<evidence type="ECO:0000313" key="1">
    <source>
        <dbReference type="EMBL" id="QJA94406.1"/>
    </source>
</evidence>
<protein>
    <submittedName>
        <fullName evidence="1">Uncharacterized protein</fullName>
    </submittedName>
</protein>